<dbReference type="EMBL" id="CP114569">
    <property type="protein sequence ID" value="WAZ60755.1"/>
    <property type="molecule type" value="Genomic_DNA"/>
</dbReference>
<proteinExistence type="predicted"/>
<organism evidence="1 2">
    <name type="scientific">Citrobacter freundii</name>
    <dbReference type="NCBI Taxonomy" id="546"/>
    <lineage>
        <taxon>Bacteria</taxon>
        <taxon>Pseudomonadati</taxon>
        <taxon>Pseudomonadota</taxon>
        <taxon>Gammaproteobacteria</taxon>
        <taxon>Enterobacterales</taxon>
        <taxon>Enterobacteriaceae</taxon>
        <taxon>Citrobacter</taxon>
        <taxon>Citrobacter freundii complex</taxon>
    </lineage>
</organism>
<accession>A0ABY7LDE4</accession>
<evidence type="ECO:0000313" key="1">
    <source>
        <dbReference type="EMBL" id="WAZ60755.1"/>
    </source>
</evidence>
<dbReference type="Proteomes" id="UP001164536">
    <property type="component" value="Plasmid unnamed5"/>
</dbReference>
<keyword evidence="1" id="KW-0614">Plasmid</keyword>
<keyword evidence="2" id="KW-1185">Reference proteome</keyword>
<name>A0ABY7LDE4_CITFR</name>
<protein>
    <submittedName>
        <fullName evidence="1">Tail length tape measure protein</fullName>
    </submittedName>
</protein>
<evidence type="ECO:0000313" key="2">
    <source>
        <dbReference type="Proteomes" id="UP001164536"/>
    </source>
</evidence>
<geneLocation type="plasmid" evidence="1 2">
    <name>unnamed5</name>
</geneLocation>
<sequence length="326" mass="36321">MAQLQQYFLQSATLNDQVIPREWINSVLYIEKTALTGPLLRLEVRDATGSIVDEYKAAYGAKLVVETGDPTGDRKTVKETFFVTSAPAQGDVVQITAILDALKTIKTPTSAAKLFSNRQPRDILKDFAGSLTVEADTFKKAGTYHLNMGEKPSLVLSQIAADHGALVWIARGKFYVKEMARLIKTKAAMVYESNNPSAQYTISRSEHINQDFAATQDSQYRFVGYSETDGYVETGDASLPVRYVSDADMSTLKNMQQVLVPKLDIEVSGNTDITAGMVIGIQIHRYDQKNQVDESLPKNFIVERVAHYEDRISYITRMILGVPYIE</sequence>
<gene>
    <name evidence="1" type="ORF">O4000_29020</name>
</gene>
<reference evidence="1" key="1">
    <citation type="submission" date="2022-12" db="EMBL/GenBank/DDBJ databases">
        <title>2953647.</title>
        <authorList>
            <person name="Hergert J."/>
            <person name="Casey R."/>
            <person name="Wagner J."/>
            <person name="Young E.L."/>
            <person name="Oakeson K.F."/>
        </authorList>
    </citation>
    <scope>NUCLEOTIDE SEQUENCE</scope>
    <source>
        <strain evidence="1">2953647</strain>
        <plasmid evidence="1">unnamed5</plasmid>
    </source>
</reference>
<dbReference type="RefSeq" id="WP_071444876.1">
    <property type="nucleotide sequence ID" value="NZ_CP114569.1"/>
</dbReference>